<dbReference type="PANTHER" id="PTHR33992">
    <property type="entry name" value="RIBONUCLEASE P PROTEIN COMPONENT"/>
    <property type="match status" value="1"/>
</dbReference>
<evidence type="ECO:0000256" key="1">
    <source>
        <dbReference type="ARBA" id="ARBA00022694"/>
    </source>
</evidence>
<protein>
    <recommendedName>
        <fullName evidence="6 7">Ribonuclease P protein component</fullName>
        <shortName evidence="6">RNase P protein</shortName>
        <shortName evidence="6">RNaseP protein</shortName>
        <ecNumber evidence="6 7">3.1.26.5</ecNumber>
    </recommendedName>
    <alternativeName>
        <fullName evidence="6">Protein C5</fullName>
    </alternativeName>
</protein>
<dbReference type="InterPro" id="IPR014721">
    <property type="entry name" value="Ribsml_uS5_D2-typ_fold_subgr"/>
</dbReference>
<keyword evidence="1 6" id="KW-0819">tRNA processing</keyword>
<dbReference type="PANTHER" id="PTHR33992:SF1">
    <property type="entry name" value="RIBONUCLEASE P PROTEIN COMPONENT"/>
    <property type="match status" value="1"/>
</dbReference>
<comment type="catalytic activity">
    <reaction evidence="6">
        <text>Endonucleolytic cleavage of RNA, removing 5'-extranucleotides from tRNA precursor.</text>
        <dbReference type="EC" id="3.1.26.5"/>
    </reaction>
</comment>
<evidence type="ECO:0000256" key="6">
    <source>
        <dbReference type="HAMAP-Rule" id="MF_00227"/>
    </source>
</evidence>
<comment type="function">
    <text evidence="6">RNaseP catalyzes the removal of the 5'-leader sequence from pre-tRNA to produce the mature 5'-terminus. It can also cleave other RNA substrates such as 4.5S RNA. The protein component plays an auxiliary but essential role in vivo by binding to the 5'-leader sequence and broadening the substrate specificity of the ribozyme.</text>
</comment>
<keyword evidence="2 6" id="KW-0540">Nuclease</keyword>
<accession>A0ABT4MRB6</accession>
<evidence type="ECO:0000313" key="8">
    <source>
        <dbReference type="EMBL" id="MCZ4549554.1"/>
    </source>
</evidence>
<gene>
    <name evidence="6 8" type="primary">rnpA</name>
    <name evidence="8" type="ORF">O4213_06155</name>
</gene>
<keyword evidence="4 6" id="KW-0378">Hydrolase</keyword>
<dbReference type="InterPro" id="IPR000100">
    <property type="entry name" value="RNase_P"/>
</dbReference>
<evidence type="ECO:0000313" key="9">
    <source>
        <dbReference type="Proteomes" id="UP001067235"/>
    </source>
</evidence>
<name>A0ABT4MRB6_GORRU</name>
<dbReference type="SUPFAM" id="SSF54211">
    <property type="entry name" value="Ribosomal protein S5 domain 2-like"/>
    <property type="match status" value="1"/>
</dbReference>
<evidence type="ECO:0000256" key="5">
    <source>
        <dbReference type="ARBA" id="ARBA00022884"/>
    </source>
</evidence>
<comment type="similarity">
    <text evidence="6">Belongs to the RnpA family.</text>
</comment>
<sequence>MAPPNRITRRSDFTRILKQGVRVGRRDVIAHVLVPSQPELVTSGGPRFGLIVGKSVGNSVVRHSVSRRLRAAARTLLDDCDPAALVVVRALGGSANCSQPDLERQLSSAMSTAMRRIEATV</sequence>
<dbReference type="NCBIfam" id="TIGR00188">
    <property type="entry name" value="rnpA"/>
    <property type="match status" value="1"/>
</dbReference>
<dbReference type="EC" id="3.1.26.5" evidence="6 7"/>
<dbReference type="RefSeq" id="WP_246833472.1">
    <property type="nucleotide sequence ID" value="NZ_JAPWIE010000002.1"/>
</dbReference>
<keyword evidence="5 6" id="KW-0694">RNA-binding</keyword>
<dbReference type="Proteomes" id="UP001067235">
    <property type="component" value="Unassembled WGS sequence"/>
</dbReference>
<reference evidence="8" key="1">
    <citation type="submission" date="2022-12" db="EMBL/GenBank/DDBJ databases">
        <authorList>
            <person name="Krivoruchko A.V."/>
            <person name="Elkin A."/>
        </authorList>
    </citation>
    <scope>NUCLEOTIDE SEQUENCE</scope>
    <source>
        <strain evidence="8">IEGM 1388</strain>
    </source>
</reference>
<comment type="subunit">
    <text evidence="6">Consists of a catalytic RNA component (M1 or rnpB) and a protein subunit.</text>
</comment>
<organism evidence="8 9">
    <name type="scientific">Gordonia rubripertincta</name>
    <name type="common">Rhodococcus corallinus</name>
    <dbReference type="NCBI Taxonomy" id="36822"/>
    <lineage>
        <taxon>Bacteria</taxon>
        <taxon>Bacillati</taxon>
        <taxon>Actinomycetota</taxon>
        <taxon>Actinomycetes</taxon>
        <taxon>Mycobacteriales</taxon>
        <taxon>Gordoniaceae</taxon>
        <taxon>Gordonia</taxon>
    </lineage>
</organism>
<dbReference type="Gene3D" id="3.30.230.10">
    <property type="match status" value="1"/>
</dbReference>
<dbReference type="HAMAP" id="MF_00227">
    <property type="entry name" value="RNase_P"/>
    <property type="match status" value="1"/>
</dbReference>
<evidence type="ECO:0000256" key="3">
    <source>
        <dbReference type="ARBA" id="ARBA00022759"/>
    </source>
</evidence>
<evidence type="ECO:0000256" key="4">
    <source>
        <dbReference type="ARBA" id="ARBA00022801"/>
    </source>
</evidence>
<keyword evidence="3 6" id="KW-0255">Endonuclease</keyword>
<dbReference type="Pfam" id="PF00825">
    <property type="entry name" value="Ribonuclease_P"/>
    <property type="match status" value="1"/>
</dbReference>
<dbReference type="GO" id="GO:0004526">
    <property type="term" value="F:ribonuclease P activity"/>
    <property type="evidence" value="ECO:0007669"/>
    <property type="project" value="UniProtKB-EC"/>
</dbReference>
<keyword evidence="9" id="KW-1185">Reference proteome</keyword>
<evidence type="ECO:0000256" key="2">
    <source>
        <dbReference type="ARBA" id="ARBA00022722"/>
    </source>
</evidence>
<evidence type="ECO:0000256" key="7">
    <source>
        <dbReference type="NCBIfam" id="TIGR00188"/>
    </source>
</evidence>
<dbReference type="InterPro" id="IPR020568">
    <property type="entry name" value="Ribosomal_Su5_D2-typ_SF"/>
</dbReference>
<dbReference type="EMBL" id="JAPWIE010000002">
    <property type="protein sequence ID" value="MCZ4549554.1"/>
    <property type="molecule type" value="Genomic_DNA"/>
</dbReference>
<comment type="caution">
    <text evidence="8">The sequence shown here is derived from an EMBL/GenBank/DDBJ whole genome shotgun (WGS) entry which is preliminary data.</text>
</comment>
<proteinExistence type="inferred from homology"/>